<evidence type="ECO:0000259" key="9">
    <source>
        <dbReference type="Pfam" id="PF18916"/>
    </source>
</evidence>
<evidence type="ECO:0000256" key="6">
    <source>
        <dbReference type="ARBA" id="ARBA00023136"/>
    </source>
</evidence>
<dbReference type="Pfam" id="PF18916">
    <property type="entry name" value="Lycopene_cyc"/>
    <property type="match status" value="1"/>
</dbReference>
<keyword evidence="4" id="KW-0125">Carotenoid biosynthesis</keyword>
<organism evidence="10 11">
    <name type="scientific">Arthrobacter flavus</name>
    <dbReference type="NCBI Taxonomy" id="95172"/>
    <lineage>
        <taxon>Bacteria</taxon>
        <taxon>Bacillati</taxon>
        <taxon>Actinomycetota</taxon>
        <taxon>Actinomycetes</taxon>
        <taxon>Micrococcales</taxon>
        <taxon>Micrococcaceae</taxon>
        <taxon>Arthrobacter</taxon>
    </lineage>
</organism>
<reference evidence="11" key="1">
    <citation type="journal article" date="2019" name="Int. J. Syst. Evol. Microbiol.">
        <title>The Global Catalogue of Microorganisms (GCM) 10K type strain sequencing project: providing services to taxonomists for standard genome sequencing and annotation.</title>
        <authorList>
            <consortium name="The Broad Institute Genomics Platform"/>
            <consortium name="The Broad Institute Genome Sequencing Center for Infectious Disease"/>
            <person name="Wu L."/>
            <person name="Ma J."/>
        </authorList>
    </citation>
    <scope>NUCLEOTIDE SEQUENCE [LARGE SCALE GENOMIC DNA]</scope>
    <source>
        <strain evidence="11">JCM 11496</strain>
    </source>
</reference>
<evidence type="ECO:0000256" key="7">
    <source>
        <dbReference type="ARBA" id="ARBA00023235"/>
    </source>
</evidence>
<evidence type="ECO:0000256" key="3">
    <source>
        <dbReference type="ARBA" id="ARBA00022692"/>
    </source>
</evidence>
<evidence type="ECO:0000256" key="2">
    <source>
        <dbReference type="ARBA" id="ARBA00004829"/>
    </source>
</evidence>
<feature type="transmembrane region" description="Helical" evidence="8">
    <location>
        <begin position="79"/>
        <end position="96"/>
    </location>
</feature>
<comment type="subcellular location">
    <subcellularLocation>
        <location evidence="1">Membrane</location>
        <topology evidence="1">Multi-pass membrane protein</topology>
    </subcellularLocation>
</comment>
<keyword evidence="5 8" id="KW-1133">Transmembrane helix</keyword>
<feature type="domain" description="Lycopene cyclase" evidence="9">
    <location>
        <begin position="2"/>
        <end position="90"/>
    </location>
</feature>
<accession>A0ABW4Q3R0</accession>
<dbReference type="Proteomes" id="UP001597307">
    <property type="component" value="Unassembled WGS sequence"/>
</dbReference>
<sequence length="115" mass="12576">MTYLVLNIIFFVPILAIAAWAYRTRRRQLPSRRAVGITLLVLLIATAVFDNVLIAIGIVDYNPDLILGVRLALAPIEDFAYTVGACILLPALWALIPGRTASQLADDNPTNSGRE</sequence>
<feature type="transmembrane region" description="Helical" evidence="8">
    <location>
        <begin position="6"/>
        <end position="22"/>
    </location>
</feature>
<gene>
    <name evidence="10" type="ORF">ACFSFX_05130</name>
</gene>
<evidence type="ECO:0000313" key="10">
    <source>
        <dbReference type="EMBL" id="MFD1845976.1"/>
    </source>
</evidence>
<dbReference type="NCBIfam" id="TIGR03462">
    <property type="entry name" value="CarR_dom_SF"/>
    <property type="match status" value="1"/>
</dbReference>
<comment type="pathway">
    <text evidence="2">Carotenoid biosynthesis.</text>
</comment>
<keyword evidence="6 8" id="KW-0472">Membrane</keyword>
<proteinExistence type="predicted"/>
<evidence type="ECO:0000256" key="5">
    <source>
        <dbReference type="ARBA" id="ARBA00022989"/>
    </source>
</evidence>
<dbReference type="EMBL" id="JBHUGA010000011">
    <property type="protein sequence ID" value="MFD1845976.1"/>
    <property type="molecule type" value="Genomic_DNA"/>
</dbReference>
<evidence type="ECO:0000256" key="4">
    <source>
        <dbReference type="ARBA" id="ARBA00022746"/>
    </source>
</evidence>
<protein>
    <submittedName>
        <fullName evidence="10">Lycopene cyclase domain-containing protein</fullName>
    </submittedName>
</protein>
<keyword evidence="11" id="KW-1185">Reference proteome</keyword>
<feature type="transmembrane region" description="Helical" evidence="8">
    <location>
        <begin position="34"/>
        <end position="59"/>
    </location>
</feature>
<dbReference type="RefSeq" id="WP_343880404.1">
    <property type="nucleotide sequence ID" value="NZ_BAAAIJ010000047.1"/>
</dbReference>
<keyword evidence="7" id="KW-0413">Isomerase</keyword>
<evidence type="ECO:0000256" key="1">
    <source>
        <dbReference type="ARBA" id="ARBA00004141"/>
    </source>
</evidence>
<evidence type="ECO:0000313" key="11">
    <source>
        <dbReference type="Proteomes" id="UP001597307"/>
    </source>
</evidence>
<comment type="caution">
    <text evidence="10">The sequence shown here is derived from an EMBL/GenBank/DDBJ whole genome shotgun (WGS) entry which is preliminary data.</text>
</comment>
<dbReference type="InterPro" id="IPR017825">
    <property type="entry name" value="Lycopene_cyclase_dom"/>
</dbReference>
<evidence type="ECO:0000256" key="8">
    <source>
        <dbReference type="SAM" id="Phobius"/>
    </source>
</evidence>
<keyword evidence="3 8" id="KW-0812">Transmembrane</keyword>
<name>A0ABW4Q3R0_9MICC</name>